<dbReference type="GO" id="GO:0006298">
    <property type="term" value="P:mismatch repair"/>
    <property type="evidence" value="ECO:0007669"/>
    <property type="project" value="InterPro"/>
</dbReference>
<dbReference type="Proteomes" id="UP000179807">
    <property type="component" value="Unassembled WGS sequence"/>
</dbReference>
<evidence type="ECO:0000256" key="1">
    <source>
        <dbReference type="ARBA" id="ARBA00006082"/>
    </source>
</evidence>
<dbReference type="InterPro" id="IPR013507">
    <property type="entry name" value="DNA_mismatch_S5_2-like"/>
</dbReference>
<dbReference type="SUPFAM" id="SSF54211">
    <property type="entry name" value="Ribosomal protein S5 domain 2-like"/>
    <property type="match status" value="1"/>
</dbReference>
<dbReference type="RefSeq" id="XP_068357761.1">
    <property type="nucleotide sequence ID" value="XM_068505797.1"/>
</dbReference>
<dbReference type="GO" id="GO:0140664">
    <property type="term" value="F:ATP-dependent DNA damage sensor activity"/>
    <property type="evidence" value="ECO:0007669"/>
    <property type="project" value="InterPro"/>
</dbReference>
<dbReference type="PANTHER" id="PTHR10073">
    <property type="entry name" value="DNA MISMATCH REPAIR PROTEIN MLH, PMS, MUTL"/>
    <property type="match status" value="1"/>
</dbReference>
<gene>
    <name evidence="4" type="ORF">TRFO_27834</name>
</gene>
<dbReference type="GO" id="GO:0016887">
    <property type="term" value="F:ATP hydrolysis activity"/>
    <property type="evidence" value="ECO:0007669"/>
    <property type="project" value="InterPro"/>
</dbReference>
<dbReference type="OrthoDB" id="10259298at2759"/>
<dbReference type="PANTHER" id="PTHR10073:SF52">
    <property type="entry name" value="MISMATCH REPAIR ENDONUCLEASE PMS2"/>
    <property type="match status" value="1"/>
</dbReference>
<organism evidence="4 5">
    <name type="scientific">Tritrichomonas foetus</name>
    <dbReference type="NCBI Taxonomy" id="1144522"/>
    <lineage>
        <taxon>Eukaryota</taxon>
        <taxon>Metamonada</taxon>
        <taxon>Parabasalia</taxon>
        <taxon>Tritrichomonadida</taxon>
        <taxon>Tritrichomonadidae</taxon>
        <taxon>Tritrichomonas</taxon>
    </lineage>
</organism>
<dbReference type="GeneID" id="94840501"/>
<dbReference type="EMBL" id="MLAK01000786">
    <property type="protein sequence ID" value="OHT04625.1"/>
    <property type="molecule type" value="Genomic_DNA"/>
</dbReference>
<evidence type="ECO:0000313" key="4">
    <source>
        <dbReference type="EMBL" id="OHT04625.1"/>
    </source>
</evidence>
<dbReference type="InterPro" id="IPR014721">
    <property type="entry name" value="Ribsml_uS5_D2-typ_fold_subgr"/>
</dbReference>
<keyword evidence="2" id="KW-0227">DNA damage</keyword>
<dbReference type="Gene3D" id="3.30.565.10">
    <property type="entry name" value="Histidine kinase-like ATPase, C-terminal domain"/>
    <property type="match status" value="1"/>
</dbReference>
<proteinExistence type="inferred from homology"/>
<evidence type="ECO:0000313" key="5">
    <source>
        <dbReference type="Proteomes" id="UP000179807"/>
    </source>
</evidence>
<evidence type="ECO:0000256" key="2">
    <source>
        <dbReference type="ARBA" id="ARBA00022763"/>
    </source>
</evidence>
<dbReference type="Pfam" id="PF13589">
    <property type="entry name" value="HATPase_c_3"/>
    <property type="match status" value="1"/>
</dbReference>
<dbReference type="SMART" id="SM01340">
    <property type="entry name" value="DNA_mis_repair"/>
    <property type="match status" value="1"/>
</dbReference>
<dbReference type="Gene3D" id="3.30.230.10">
    <property type="match status" value="1"/>
</dbReference>
<dbReference type="GO" id="GO:0032389">
    <property type="term" value="C:MutLalpha complex"/>
    <property type="evidence" value="ECO:0007669"/>
    <property type="project" value="TreeGrafter"/>
</dbReference>
<feature type="domain" description="DNA mismatch repair protein S5" evidence="3">
    <location>
        <begin position="207"/>
        <end position="339"/>
    </location>
</feature>
<name>A0A1J4JZN7_9EUKA</name>
<dbReference type="Pfam" id="PF01119">
    <property type="entry name" value="DNA_mis_repair"/>
    <property type="match status" value="1"/>
</dbReference>
<protein>
    <submittedName>
        <fullName evidence="4">ATPase</fullName>
    </submittedName>
</protein>
<evidence type="ECO:0000259" key="3">
    <source>
        <dbReference type="SMART" id="SM01340"/>
    </source>
</evidence>
<dbReference type="FunFam" id="3.30.565.10:FF:000017">
    <property type="entry name" value="PMS1 homolog 1, mismatch repair system component"/>
    <property type="match status" value="1"/>
</dbReference>
<dbReference type="GO" id="GO:0005524">
    <property type="term" value="F:ATP binding"/>
    <property type="evidence" value="ECO:0007669"/>
    <property type="project" value="InterPro"/>
</dbReference>
<comment type="similarity">
    <text evidence="1">Belongs to the DNA mismatch repair MutL/HexB family.</text>
</comment>
<accession>A0A1J4JZN7</accession>
<reference evidence="4" key="1">
    <citation type="submission" date="2016-10" db="EMBL/GenBank/DDBJ databases">
        <authorList>
            <person name="Benchimol M."/>
            <person name="Almeida L.G."/>
            <person name="Vasconcelos A.T."/>
            <person name="Perreira-Neves A."/>
            <person name="Rosa I.A."/>
            <person name="Tasca T."/>
            <person name="Bogo M.R."/>
            <person name="de Souza W."/>
        </authorList>
    </citation>
    <scope>NUCLEOTIDE SEQUENCE [LARGE SCALE GENOMIC DNA]</scope>
    <source>
        <strain evidence="4">K</strain>
    </source>
</reference>
<dbReference type="GO" id="GO:0030983">
    <property type="term" value="F:mismatched DNA binding"/>
    <property type="evidence" value="ECO:0007669"/>
    <property type="project" value="InterPro"/>
</dbReference>
<sequence length="451" mass="50864">MKTLNQDAINKISGGQVITCVVDAIKELVENSLDAGAKTIRIKIEDQGLKLISVTDDGSGITEEGRDTCGQAYTTSKIIHFEDLMSELTTYGFRGEAIHSLCVVGDVTIITRVKGEKTAKKMVFNHNGDIKQKTEVTAPVGTTVIVENILSCFPVRVREERASFSADNLKNLLSRYYLAAPTVRFMVDAAPYVTATRPPLANLVQAVKYEFGSQVASCLVERSAETYVGDIRVRIKAVVPTMNCDWKIASTSRMQPKQLLLVNGRPVKNSNIEKRINEEYWKKYGSLPKRLARYVVCIDFFRETQMCSSMFDINKDPAKSHILFSESNTILKLLDEIFEFEKTQKLKFRPIKQWPSKSVHFDQSDVEISSLGGCTWKDAGMFGEMSLFHVKNYQNVNYLISVDTKDFFEKCGANRIEVGRTEQSELIVNFWDQLVEQNSVKKCIFVLGVFN</sequence>
<dbReference type="InterPro" id="IPR020568">
    <property type="entry name" value="Ribosomal_Su5_D2-typ_SF"/>
</dbReference>
<dbReference type="InterPro" id="IPR002099">
    <property type="entry name" value="MutL/Mlh/PMS"/>
</dbReference>
<comment type="caution">
    <text evidence="4">The sequence shown here is derived from an EMBL/GenBank/DDBJ whole genome shotgun (WGS) entry which is preliminary data.</text>
</comment>
<dbReference type="VEuPathDB" id="TrichDB:TRFO_27834"/>
<dbReference type="InterPro" id="IPR038973">
    <property type="entry name" value="MutL/Mlh/Pms-like"/>
</dbReference>
<dbReference type="InterPro" id="IPR036890">
    <property type="entry name" value="HATPase_C_sf"/>
</dbReference>
<keyword evidence="5" id="KW-1185">Reference proteome</keyword>
<dbReference type="AlphaFoldDB" id="A0A1J4JZN7"/>
<dbReference type="NCBIfam" id="TIGR00585">
    <property type="entry name" value="mutl"/>
    <property type="match status" value="1"/>
</dbReference>
<dbReference type="SUPFAM" id="SSF55874">
    <property type="entry name" value="ATPase domain of HSP90 chaperone/DNA topoisomerase II/histidine kinase"/>
    <property type="match status" value="1"/>
</dbReference>
<dbReference type="CDD" id="cd16926">
    <property type="entry name" value="HATPase_MutL-MLH-PMS-like"/>
    <property type="match status" value="1"/>
</dbReference>